<evidence type="ECO:0000313" key="1">
    <source>
        <dbReference type="EMBL" id="MBE9077662.1"/>
    </source>
</evidence>
<proteinExistence type="predicted"/>
<dbReference type="AlphaFoldDB" id="A0A8J7DBF2"/>
<accession>A0A8J7DBF2</accession>
<reference evidence="1" key="1">
    <citation type="submission" date="2020-10" db="EMBL/GenBank/DDBJ databases">
        <authorList>
            <person name="Castelo-Branco R."/>
            <person name="Eusebio N."/>
            <person name="Adriana R."/>
            <person name="Vieira A."/>
            <person name="Brugerolle De Fraissinette N."/>
            <person name="Rezende De Castro R."/>
            <person name="Schneider M.P."/>
            <person name="Vasconcelos V."/>
            <person name="Leao P.N."/>
        </authorList>
    </citation>
    <scope>NUCLEOTIDE SEQUENCE</scope>
    <source>
        <strain evidence="1">LEGE 07310</strain>
    </source>
</reference>
<evidence type="ECO:0000313" key="2">
    <source>
        <dbReference type="Proteomes" id="UP000636505"/>
    </source>
</evidence>
<name>A0A8J7DBF2_9CYAN</name>
<organism evidence="1 2">
    <name type="scientific">Vasconcelosia minhoensis LEGE 07310</name>
    <dbReference type="NCBI Taxonomy" id="915328"/>
    <lineage>
        <taxon>Bacteria</taxon>
        <taxon>Bacillati</taxon>
        <taxon>Cyanobacteriota</taxon>
        <taxon>Cyanophyceae</taxon>
        <taxon>Nodosilineales</taxon>
        <taxon>Cymatolegaceae</taxon>
        <taxon>Vasconcelosia</taxon>
        <taxon>Vasconcelosia minhoensis</taxon>
    </lineage>
</organism>
<gene>
    <name evidence="1" type="ORF">IQ241_10195</name>
</gene>
<keyword evidence="2" id="KW-1185">Reference proteome</keyword>
<dbReference type="EMBL" id="JADEXG010000019">
    <property type="protein sequence ID" value="MBE9077662.1"/>
    <property type="molecule type" value="Genomic_DNA"/>
</dbReference>
<sequence length="73" mass="7863">MNNPTALIIEIADQPPAINEDAMNALTPLHNPAKRRIGSRAFALVEDSLVMRLKGLAQLAFGQGIDHFNGLPS</sequence>
<comment type="caution">
    <text evidence="1">The sequence shown here is derived from an EMBL/GenBank/DDBJ whole genome shotgun (WGS) entry which is preliminary data.</text>
</comment>
<dbReference type="Proteomes" id="UP000636505">
    <property type="component" value="Unassembled WGS sequence"/>
</dbReference>
<protein>
    <submittedName>
        <fullName evidence="1">Uncharacterized protein</fullName>
    </submittedName>
</protein>